<protein>
    <recommendedName>
        <fullName evidence="4">tRNA pseudouridine synthase A</fullName>
        <ecNumber evidence="4">5.4.99.12</ecNumber>
    </recommendedName>
    <alternativeName>
        <fullName evidence="4">tRNA pseudouridine(38-40) synthase</fullName>
    </alternativeName>
    <alternativeName>
        <fullName evidence="4">tRNA pseudouridylate synthase I</fullName>
    </alternativeName>
    <alternativeName>
        <fullName evidence="4">tRNA-uridine isomerase I</fullName>
    </alternativeName>
</protein>
<evidence type="ECO:0000259" key="8">
    <source>
        <dbReference type="Pfam" id="PF01416"/>
    </source>
</evidence>
<dbReference type="InterPro" id="IPR020097">
    <property type="entry name" value="PsdUridine_synth_TruA_a/b_dom"/>
</dbReference>
<evidence type="ECO:0000256" key="1">
    <source>
        <dbReference type="ARBA" id="ARBA00009375"/>
    </source>
</evidence>
<dbReference type="STRING" id="551991.SAMN05192529_1111"/>
<dbReference type="GO" id="GO:0160147">
    <property type="term" value="F:tRNA pseudouridine(38-40) synthase activity"/>
    <property type="evidence" value="ECO:0007669"/>
    <property type="project" value="UniProtKB-EC"/>
</dbReference>
<dbReference type="InterPro" id="IPR020095">
    <property type="entry name" value="PsdUridine_synth_TruA_C"/>
</dbReference>
<organism evidence="9 10">
    <name type="scientific">Arachidicoccus rhizosphaerae</name>
    <dbReference type="NCBI Taxonomy" id="551991"/>
    <lineage>
        <taxon>Bacteria</taxon>
        <taxon>Pseudomonadati</taxon>
        <taxon>Bacteroidota</taxon>
        <taxon>Chitinophagia</taxon>
        <taxon>Chitinophagales</taxon>
        <taxon>Chitinophagaceae</taxon>
        <taxon>Arachidicoccus</taxon>
    </lineage>
</organism>
<dbReference type="Pfam" id="PF01416">
    <property type="entry name" value="PseudoU_synth_1"/>
    <property type="match status" value="1"/>
</dbReference>
<feature type="binding site" evidence="4 6">
    <location>
        <position position="99"/>
    </location>
    <ligand>
        <name>substrate</name>
    </ligand>
</feature>
<gene>
    <name evidence="4" type="primary">truA</name>
    <name evidence="9" type="ORF">SAMN05192529_1111</name>
</gene>
<feature type="active site" description="Nucleophile" evidence="4 5">
    <location>
        <position position="42"/>
    </location>
</feature>
<name>A0A1H3ZGJ6_9BACT</name>
<dbReference type="InterPro" id="IPR020103">
    <property type="entry name" value="PsdUridine_synth_cat_dom_sf"/>
</dbReference>
<evidence type="ECO:0000313" key="9">
    <source>
        <dbReference type="EMBL" id="SEA22424.1"/>
    </source>
</evidence>
<keyword evidence="10" id="KW-1185">Reference proteome</keyword>
<evidence type="ECO:0000256" key="3">
    <source>
        <dbReference type="ARBA" id="ARBA00023235"/>
    </source>
</evidence>
<dbReference type="InterPro" id="IPR020094">
    <property type="entry name" value="TruA/RsuA/RluB/E/F_N"/>
</dbReference>
<dbReference type="PANTHER" id="PTHR11142:SF0">
    <property type="entry name" value="TRNA PSEUDOURIDINE SYNTHASE-LIKE 1"/>
    <property type="match status" value="1"/>
</dbReference>
<dbReference type="AlphaFoldDB" id="A0A1H3ZGJ6"/>
<comment type="subunit">
    <text evidence="4">Homodimer.</text>
</comment>
<dbReference type="HAMAP" id="MF_00171">
    <property type="entry name" value="TruA"/>
    <property type="match status" value="1"/>
</dbReference>
<evidence type="ECO:0000256" key="4">
    <source>
        <dbReference type="HAMAP-Rule" id="MF_00171"/>
    </source>
</evidence>
<accession>A0A1H3ZGJ6</accession>
<proteinExistence type="inferred from homology"/>
<evidence type="ECO:0000256" key="6">
    <source>
        <dbReference type="PIRSR" id="PIRSR001430-2"/>
    </source>
</evidence>
<keyword evidence="3 4" id="KW-0413">Isomerase</keyword>
<dbReference type="EMBL" id="FNQY01000011">
    <property type="protein sequence ID" value="SEA22424.1"/>
    <property type="molecule type" value="Genomic_DNA"/>
</dbReference>
<dbReference type="GO" id="GO:0031119">
    <property type="term" value="P:tRNA pseudouridine synthesis"/>
    <property type="evidence" value="ECO:0007669"/>
    <property type="project" value="UniProtKB-UniRule"/>
</dbReference>
<reference evidence="9 10" key="1">
    <citation type="submission" date="2016-10" db="EMBL/GenBank/DDBJ databases">
        <authorList>
            <person name="de Groot N.N."/>
        </authorList>
    </citation>
    <scope>NUCLEOTIDE SEQUENCE [LARGE SCALE GENOMIC DNA]</scope>
    <source>
        <strain evidence="9 10">Vu-144</strain>
    </source>
</reference>
<sequence>MGTRYNGFQVQPSVPTVQGALEQAMKILFKQEIELSTSSRTDAGVHARQNFFHFESDVQITAKNVYNLNAILPADISITNIYLMQEEAHSRFDALSRKYKYYIYNYKNPFMIDRGWYYPFKLDLDLLNQAAAVIMGYEDFTSFSKRNTQVHTYICRIEQAHWAMEGDMLVFTVEANRFLRGMVRALVATMLKVSRGSITLDQLKEIIEAKNCAKADFSAPAKGLFLEAVRYPYKLTAVG</sequence>
<evidence type="ECO:0000256" key="7">
    <source>
        <dbReference type="RuleBase" id="RU003792"/>
    </source>
</evidence>
<comment type="caution">
    <text evidence="4">Lacks conserved residue(s) required for the propagation of feature annotation.</text>
</comment>
<comment type="catalytic activity">
    <reaction evidence="4 7">
        <text>uridine(38/39/40) in tRNA = pseudouridine(38/39/40) in tRNA</text>
        <dbReference type="Rhea" id="RHEA:22376"/>
        <dbReference type="Rhea" id="RHEA-COMP:10085"/>
        <dbReference type="Rhea" id="RHEA-COMP:10087"/>
        <dbReference type="ChEBI" id="CHEBI:65314"/>
        <dbReference type="ChEBI" id="CHEBI:65315"/>
        <dbReference type="EC" id="5.4.99.12"/>
    </reaction>
</comment>
<comment type="function">
    <text evidence="4">Formation of pseudouridine at positions 38, 39 and 40 in the anticodon stem and loop of transfer RNAs.</text>
</comment>
<dbReference type="PIRSF" id="PIRSF001430">
    <property type="entry name" value="tRNA_psdUrid_synth"/>
    <property type="match status" value="1"/>
</dbReference>
<evidence type="ECO:0000256" key="2">
    <source>
        <dbReference type="ARBA" id="ARBA00022694"/>
    </source>
</evidence>
<comment type="similarity">
    <text evidence="1 4 7">Belongs to the tRNA pseudouridine synthase TruA family.</text>
</comment>
<keyword evidence="2 4" id="KW-0819">tRNA processing</keyword>
<dbReference type="InterPro" id="IPR001406">
    <property type="entry name" value="PsdUridine_synth_TruA"/>
</dbReference>
<feature type="domain" description="Pseudouridine synthase I TruA alpha/beta" evidence="8">
    <location>
        <begin position="130"/>
        <end position="232"/>
    </location>
</feature>
<dbReference type="Proteomes" id="UP000199041">
    <property type="component" value="Unassembled WGS sequence"/>
</dbReference>
<dbReference type="Gene3D" id="3.30.70.580">
    <property type="entry name" value="Pseudouridine synthase I, catalytic domain, N-terminal subdomain"/>
    <property type="match status" value="1"/>
</dbReference>
<dbReference type="NCBIfam" id="TIGR00071">
    <property type="entry name" value="hisT_truA"/>
    <property type="match status" value="1"/>
</dbReference>
<dbReference type="EC" id="5.4.99.12" evidence="4"/>
<evidence type="ECO:0000256" key="5">
    <source>
        <dbReference type="PIRSR" id="PIRSR001430-1"/>
    </source>
</evidence>
<dbReference type="CDD" id="cd02570">
    <property type="entry name" value="PseudoU_synth_EcTruA"/>
    <property type="match status" value="1"/>
</dbReference>
<dbReference type="PANTHER" id="PTHR11142">
    <property type="entry name" value="PSEUDOURIDYLATE SYNTHASE"/>
    <property type="match status" value="1"/>
</dbReference>
<dbReference type="GO" id="GO:0003723">
    <property type="term" value="F:RNA binding"/>
    <property type="evidence" value="ECO:0007669"/>
    <property type="project" value="InterPro"/>
</dbReference>
<dbReference type="Gene3D" id="3.30.70.660">
    <property type="entry name" value="Pseudouridine synthase I, catalytic domain, C-terminal subdomain"/>
    <property type="match status" value="1"/>
</dbReference>
<dbReference type="SUPFAM" id="SSF55120">
    <property type="entry name" value="Pseudouridine synthase"/>
    <property type="match status" value="1"/>
</dbReference>
<evidence type="ECO:0000313" key="10">
    <source>
        <dbReference type="Proteomes" id="UP000199041"/>
    </source>
</evidence>